<dbReference type="Gene3D" id="3.40.50.300">
    <property type="entry name" value="P-loop containing nucleotide triphosphate hydrolases"/>
    <property type="match status" value="2"/>
</dbReference>
<proteinExistence type="inferred from homology"/>
<dbReference type="InterPro" id="IPR017871">
    <property type="entry name" value="ABC_transporter-like_CS"/>
</dbReference>
<evidence type="ECO:0000256" key="3">
    <source>
        <dbReference type="ARBA" id="ARBA00022741"/>
    </source>
</evidence>
<evidence type="ECO:0000256" key="4">
    <source>
        <dbReference type="ARBA" id="ARBA00022840"/>
    </source>
</evidence>
<dbReference type="PANTHER" id="PTHR43776:SF7">
    <property type="entry name" value="D,D-DIPEPTIDE TRANSPORT ATP-BINDING PROTEIN DDPF-RELATED"/>
    <property type="match status" value="1"/>
</dbReference>
<gene>
    <name evidence="5" type="ORF">CIK65_08775</name>
</gene>
<dbReference type="GO" id="GO:0055085">
    <property type="term" value="P:transmembrane transport"/>
    <property type="evidence" value="ECO:0007669"/>
    <property type="project" value="UniProtKB-ARBA"/>
</dbReference>
<name>A0A2A3YUY4_BREAU</name>
<dbReference type="InterPro" id="IPR027417">
    <property type="entry name" value="P-loop_NTPase"/>
</dbReference>
<keyword evidence="2" id="KW-0813">Transport</keyword>
<dbReference type="PROSITE" id="PS00211">
    <property type="entry name" value="ABC_TRANSPORTER_1"/>
    <property type="match status" value="2"/>
</dbReference>
<dbReference type="SUPFAM" id="SSF52540">
    <property type="entry name" value="P-loop containing nucleoside triphosphate hydrolases"/>
    <property type="match status" value="2"/>
</dbReference>
<comment type="similarity">
    <text evidence="1">Belongs to the ABC transporter superfamily.</text>
</comment>
<dbReference type="SMART" id="SM00382">
    <property type="entry name" value="AAA"/>
    <property type="match status" value="2"/>
</dbReference>
<keyword evidence="4" id="KW-0067">ATP-binding</keyword>
<dbReference type="Pfam" id="PF08352">
    <property type="entry name" value="oligo_HPY"/>
    <property type="match status" value="2"/>
</dbReference>
<dbReference type="EMBL" id="NRGQ01000008">
    <property type="protein sequence ID" value="PCC43150.1"/>
    <property type="molecule type" value="Genomic_DNA"/>
</dbReference>
<evidence type="ECO:0000313" key="5">
    <source>
        <dbReference type="EMBL" id="PCC43150.1"/>
    </source>
</evidence>
<reference evidence="5 6" key="1">
    <citation type="journal article" date="2017" name="Elife">
        <title>Extensive horizontal gene transfer in cheese-associated bacteria.</title>
        <authorList>
            <person name="Bonham K.S."/>
            <person name="Wolfe B.E."/>
            <person name="Dutton R.J."/>
        </authorList>
    </citation>
    <scope>NUCLEOTIDE SEQUENCE [LARGE SCALE GENOMIC DNA]</scope>
    <source>
        <strain evidence="5 6">962_8</strain>
    </source>
</reference>
<keyword evidence="3" id="KW-0547">Nucleotide-binding</keyword>
<dbReference type="PROSITE" id="PS50893">
    <property type="entry name" value="ABC_TRANSPORTER_2"/>
    <property type="match status" value="2"/>
</dbReference>
<evidence type="ECO:0000313" key="6">
    <source>
        <dbReference type="Proteomes" id="UP000218620"/>
    </source>
</evidence>
<dbReference type="GO" id="GO:0005524">
    <property type="term" value="F:ATP binding"/>
    <property type="evidence" value="ECO:0007669"/>
    <property type="project" value="UniProtKB-KW"/>
</dbReference>
<dbReference type="PANTHER" id="PTHR43776">
    <property type="entry name" value="TRANSPORT ATP-BINDING PROTEIN"/>
    <property type="match status" value="1"/>
</dbReference>
<dbReference type="GO" id="GO:0015833">
    <property type="term" value="P:peptide transport"/>
    <property type="evidence" value="ECO:0007669"/>
    <property type="project" value="InterPro"/>
</dbReference>
<sequence length="528" mass="56175">MTAGSPVVTVDHLEAEFRKNNVSTPVLSDVVLDLEPGQRLGIVGESGSGKTTLALLLGGLQAENCVVTGGSVDTLGITTASGPQQSPSAVSQMRSLRRNDLAYIEQNPTAALDPTMKIGKQFALAVSASGLTMDNTEIAQALTAVNILVPETVMTSYPHEISGGMAQRVVIALALARQPRLIIADEPTAALDAETRAEVLDLLVDHCNDQKISLIWVSHDLPAVSQWCTRAVVVQRGRIVEEGPVDALFAKPQHPYTQSLVAASVTTATSQSQAAAQLANETPALKMESVSVWLGRGTRRTQILDDISLDIQPGKTLGLIGGSGSGKTTIAKTALGLIAPVTGRISVAGYDHKGSRRQLAGRIQAVLQNPAAAFNPRQMIGASIAEPLRARRQRRSQTEREHRVRELLGLVDLDLRLATRFPHELSGGQLQRAAIARALIVNPEFVVFDEAVSALDVAVRNTVLTLIRQLQTEMGFGALFITHELAAAAQIADEIAVISCGQIVESGPTQEIFATPNHPYTISLLETA</sequence>
<evidence type="ECO:0000256" key="1">
    <source>
        <dbReference type="ARBA" id="ARBA00005417"/>
    </source>
</evidence>
<dbReference type="CDD" id="cd03257">
    <property type="entry name" value="ABC_NikE_OppD_transporters"/>
    <property type="match status" value="2"/>
</dbReference>
<dbReference type="InterPro" id="IPR003439">
    <property type="entry name" value="ABC_transporter-like_ATP-bd"/>
</dbReference>
<dbReference type="AlphaFoldDB" id="A0A2A3YUY4"/>
<dbReference type="Proteomes" id="UP000218620">
    <property type="component" value="Unassembled WGS sequence"/>
</dbReference>
<comment type="caution">
    <text evidence="5">The sequence shown here is derived from an EMBL/GenBank/DDBJ whole genome shotgun (WGS) entry which is preliminary data.</text>
</comment>
<dbReference type="InterPro" id="IPR050319">
    <property type="entry name" value="ABC_transp_ATP-bind"/>
</dbReference>
<dbReference type="GO" id="GO:0016887">
    <property type="term" value="F:ATP hydrolysis activity"/>
    <property type="evidence" value="ECO:0007669"/>
    <property type="project" value="InterPro"/>
</dbReference>
<dbReference type="InterPro" id="IPR003593">
    <property type="entry name" value="AAA+_ATPase"/>
</dbReference>
<evidence type="ECO:0000256" key="2">
    <source>
        <dbReference type="ARBA" id="ARBA00022448"/>
    </source>
</evidence>
<dbReference type="Pfam" id="PF00005">
    <property type="entry name" value="ABC_tran"/>
    <property type="match status" value="2"/>
</dbReference>
<protein>
    <submittedName>
        <fullName evidence="5">Uncharacterized protein</fullName>
    </submittedName>
</protein>
<organism evidence="5 6">
    <name type="scientific">Brevibacterium aurantiacum</name>
    <dbReference type="NCBI Taxonomy" id="273384"/>
    <lineage>
        <taxon>Bacteria</taxon>
        <taxon>Bacillati</taxon>
        <taxon>Actinomycetota</taxon>
        <taxon>Actinomycetes</taxon>
        <taxon>Micrococcales</taxon>
        <taxon>Brevibacteriaceae</taxon>
        <taxon>Brevibacterium</taxon>
    </lineage>
</organism>
<accession>A0A2A3YUY4</accession>
<dbReference type="InterPro" id="IPR013563">
    <property type="entry name" value="Oligopep_ABC_C"/>
</dbReference>
<dbReference type="RefSeq" id="WP_096177920.1">
    <property type="nucleotide sequence ID" value="NZ_NRGQ01000008.1"/>
</dbReference>